<dbReference type="AlphaFoldDB" id="A0A2U9PVR1"/>
<dbReference type="InterPro" id="IPR050697">
    <property type="entry name" value="Adenylyl/Guanylyl_Cyclase_3/4"/>
</dbReference>
<dbReference type="PROSITE" id="PS50125">
    <property type="entry name" value="GUANYLATE_CYCLASE_2"/>
    <property type="match status" value="1"/>
</dbReference>
<dbReference type="InterPro" id="IPR001054">
    <property type="entry name" value="A/G_cyclase"/>
</dbReference>
<evidence type="ECO:0000313" key="3">
    <source>
        <dbReference type="EMBL" id="AWT55872.1"/>
    </source>
</evidence>
<dbReference type="Gene3D" id="3.30.70.1230">
    <property type="entry name" value="Nucleotide cyclase"/>
    <property type="match status" value="1"/>
</dbReference>
<organism evidence="3 4">
    <name type="scientific">Mycolicibacterium smegmatis (strain MKD8)</name>
    <name type="common">Mycobacterium smegmatis</name>
    <dbReference type="NCBI Taxonomy" id="1214915"/>
    <lineage>
        <taxon>Bacteria</taxon>
        <taxon>Bacillati</taxon>
        <taxon>Actinomycetota</taxon>
        <taxon>Actinomycetes</taxon>
        <taxon>Mycobacteriales</taxon>
        <taxon>Mycobacteriaceae</taxon>
        <taxon>Mycolicibacterium</taxon>
    </lineage>
</organism>
<dbReference type="GO" id="GO:0035556">
    <property type="term" value="P:intracellular signal transduction"/>
    <property type="evidence" value="ECO:0007669"/>
    <property type="project" value="InterPro"/>
</dbReference>
<dbReference type="RefSeq" id="WP_051065199.1">
    <property type="nucleotide sequence ID" value="NZ_CP027541.1"/>
</dbReference>
<dbReference type="PANTHER" id="PTHR43081">
    <property type="entry name" value="ADENYLATE CYCLASE, TERMINAL-DIFFERENTIATION SPECIFIC-RELATED"/>
    <property type="match status" value="1"/>
</dbReference>
<name>A0A2U9PVR1_MYCSE</name>
<protein>
    <submittedName>
        <fullName evidence="3">Adenylate and Guanylate cyclase catalytic domain protein</fullName>
    </submittedName>
</protein>
<dbReference type="Pfam" id="PF16701">
    <property type="entry name" value="Ad_Cy_reg"/>
    <property type="match status" value="1"/>
</dbReference>
<dbReference type="GO" id="GO:0006171">
    <property type="term" value="P:cAMP biosynthetic process"/>
    <property type="evidence" value="ECO:0007669"/>
    <property type="project" value="TreeGrafter"/>
</dbReference>
<dbReference type="CDD" id="cd07302">
    <property type="entry name" value="CHD"/>
    <property type="match status" value="1"/>
</dbReference>
<gene>
    <name evidence="3" type="ORF">D806_049210</name>
</gene>
<dbReference type="Proteomes" id="UP000011200">
    <property type="component" value="Chromosome"/>
</dbReference>
<evidence type="ECO:0000313" key="4">
    <source>
        <dbReference type="Proteomes" id="UP000011200"/>
    </source>
</evidence>
<evidence type="ECO:0000256" key="1">
    <source>
        <dbReference type="ARBA" id="ARBA00005381"/>
    </source>
</evidence>
<proteinExistence type="inferred from homology"/>
<dbReference type="GO" id="GO:0004016">
    <property type="term" value="F:adenylate cyclase activity"/>
    <property type="evidence" value="ECO:0007669"/>
    <property type="project" value="UniProtKB-ARBA"/>
</dbReference>
<accession>A0A2U9PVR1</accession>
<dbReference type="InterPro" id="IPR032026">
    <property type="entry name" value="Ad_Cy_reg"/>
</dbReference>
<dbReference type="SUPFAM" id="SSF55073">
    <property type="entry name" value="Nucleotide cyclase"/>
    <property type="match status" value="1"/>
</dbReference>
<comment type="similarity">
    <text evidence="1">Belongs to the adenylyl cyclase class-3 family.</text>
</comment>
<evidence type="ECO:0000259" key="2">
    <source>
        <dbReference type="PROSITE" id="PS50125"/>
    </source>
</evidence>
<sequence>MVSQQVQPDIQPLLEGLDGAARSQREELINWLLSRGISVDQIGQAITPMLLASRRVAGDDGTYVSAREISEQTGLDLDLLQRLQRAMGLPAVEDPDAAVLLRADAEAVTFSQQFIDLGIDADQVVLITRVLAEGLSRAAEVMRAAALAAVLEPGASELETAKAAEGLVAEAAPLLGPMIQDMLFVQLRHAMETEAVDASERAEGVPLPGARLVTVAFADIVGFTRLGEVVPPEQLEQLANSLAEATRDVVRPPVRLIKTIGDAVMLVSPEPAALLDAVLNLVAATEADPEFPGLRVGLATGMAVSRAGDWFGSPVNLASRVTGVARPGAVLVAESTRQAIADDDRFRWSFAGARRLKGIKGDVKLFRARMRDQ</sequence>
<dbReference type="PANTHER" id="PTHR43081:SF19">
    <property type="entry name" value="PH-SENSITIVE ADENYLATE CYCLASE RV1264"/>
    <property type="match status" value="1"/>
</dbReference>
<dbReference type="Pfam" id="PF00211">
    <property type="entry name" value="Guanylate_cyc"/>
    <property type="match status" value="1"/>
</dbReference>
<dbReference type="EMBL" id="CP027541">
    <property type="protein sequence ID" value="AWT55872.1"/>
    <property type="molecule type" value="Genomic_DNA"/>
</dbReference>
<dbReference type="InterPro" id="IPR029787">
    <property type="entry name" value="Nucleotide_cyclase"/>
</dbReference>
<reference evidence="4" key="2">
    <citation type="submission" date="2018-03" db="EMBL/GenBank/DDBJ databases">
        <authorList>
            <person name="Derbyshire K."/>
            <person name="Gray T.A."/>
            <person name="Champion M."/>
        </authorList>
    </citation>
    <scope>NUCLEOTIDE SEQUENCE [LARGE SCALE GENOMIC DNA]</scope>
    <source>
        <strain evidence="4">MKD8</strain>
    </source>
</reference>
<dbReference type="SMART" id="SM00044">
    <property type="entry name" value="CYCc"/>
    <property type="match status" value="1"/>
</dbReference>
<feature type="domain" description="Guanylate cyclase" evidence="2">
    <location>
        <begin position="214"/>
        <end position="322"/>
    </location>
</feature>
<reference evidence="3 4" key="1">
    <citation type="journal article" date="2013" name="Genome Announc.">
        <title>Draft genome sequence of MKD8, a conjugal recipient Mycobacterium smegmatis strain.</title>
        <authorList>
            <person name="Gray T.A."/>
            <person name="Palumbo M.J."/>
            <person name="Derbyshire K.M."/>
        </authorList>
    </citation>
    <scope>NUCLEOTIDE SEQUENCE [LARGE SCALE GENOMIC DNA]</scope>
    <source>
        <strain evidence="3 4">MKD8</strain>
    </source>
</reference>